<reference evidence="6" key="1">
    <citation type="journal article" date="2019" name="Int. J. Syst. Evol. Microbiol.">
        <title>The Global Catalogue of Microorganisms (GCM) 10K type strain sequencing project: providing services to taxonomists for standard genome sequencing and annotation.</title>
        <authorList>
            <consortium name="The Broad Institute Genomics Platform"/>
            <consortium name="The Broad Institute Genome Sequencing Center for Infectious Disease"/>
            <person name="Wu L."/>
            <person name="Ma J."/>
        </authorList>
    </citation>
    <scope>NUCLEOTIDE SEQUENCE [LARGE SCALE GENOMIC DNA]</scope>
    <source>
        <strain evidence="6">JCM 17561</strain>
    </source>
</reference>
<dbReference type="RefSeq" id="WP_344868030.1">
    <property type="nucleotide sequence ID" value="NZ_BAABBP010000003.1"/>
</dbReference>
<name>A0ABP7QMA3_9BURK</name>
<dbReference type="PANTHER" id="PTHR43270:SF4">
    <property type="entry name" value="CARNOSINE DIPEPTIDASE 2, ISOFORM A"/>
    <property type="match status" value="1"/>
</dbReference>
<evidence type="ECO:0000256" key="1">
    <source>
        <dbReference type="ARBA" id="ARBA00022670"/>
    </source>
</evidence>
<evidence type="ECO:0000313" key="5">
    <source>
        <dbReference type="EMBL" id="GAA3984552.1"/>
    </source>
</evidence>
<keyword evidence="3" id="KW-0378">Hydrolase</keyword>
<keyword evidence="1" id="KW-0645">Protease</keyword>
<evidence type="ECO:0000313" key="6">
    <source>
        <dbReference type="Proteomes" id="UP001501627"/>
    </source>
</evidence>
<evidence type="ECO:0000259" key="4">
    <source>
        <dbReference type="Pfam" id="PF07687"/>
    </source>
</evidence>
<dbReference type="Gene3D" id="3.30.70.360">
    <property type="match status" value="1"/>
</dbReference>
<dbReference type="Pfam" id="PF01546">
    <property type="entry name" value="Peptidase_M20"/>
    <property type="match status" value="1"/>
</dbReference>
<dbReference type="PANTHER" id="PTHR43270">
    <property type="entry name" value="BETA-ALA-HIS DIPEPTIDASE"/>
    <property type="match status" value="1"/>
</dbReference>
<dbReference type="Gene3D" id="3.40.630.10">
    <property type="entry name" value="Zn peptidases"/>
    <property type="match status" value="1"/>
</dbReference>
<gene>
    <name evidence="5" type="ORF">GCM10022279_04740</name>
</gene>
<dbReference type="CDD" id="cd05682">
    <property type="entry name" value="M20_dipept_dapE"/>
    <property type="match status" value="1"/>
</dbReference>
<proteinExistence type="predicted"/>
<keyword evidence="6" id="KW-1185">Reference proteome</keyword>
<dbReference type="InterPro" id="IPR011650">
    <property type="entry name" value="Peptidase_M20_dimer"/>
</dbReference>
<keyword evidence="2" id="KW-0479">Metal-binding</keyword>
<evidence type="ECO:0000256" key="3">
    <source>
        <dbReference type="ARBA" id="ARBA00022801"/>
    </source>
</evidence>
<dbReference type="SUPFAM" id="SSF53187">
    <property type="entry name" value="Zn-dependent exopeptidases"/>
    <property type="match status" value="1"/>
</dbReference>
<accession>A0ABP7QMA3</accession>
<sequence length="486" mass="52563">MNAPAHPHVLQSAQALEHLGRTWDERILPQLTEYIRIPAKSPMFAPDWQQQGLLETVVRNAADWVQAQKIAGLTLEIVRLPGRTPVLFFEVPAHEHAGSQTVLMYGHLDKQPEFDGWRADLGPWTPKYEDGKLYGRGGADDGYAVYASIAAVQELKRQGVAHPRIIGLIETSEESGSVDLLPYIDALKPRLGDVGLVICLDSGAGNYDQLWLTTSLRGMASGTLKVEILTEGVHSGDASGLVPSSFRIMRMVLDRLEDSATGRLLPASFHCEVPPDRLAQARATAAILGDEVYKRFPWAHADCGGSTAFALPTTQDPVQALIRRTWEPTLSVTGAEGFPALQDAGNVLRPYTAFKLSLRLPPLVDAAASVQQLKALLEDNAPYQARVTFEGAGAASGWNAPAITPWFERALDDASRAHFGAGVGYIGQGGTIPLMNMLSQGFPTAQMMVCGVLGPRSNAHGPNEFLHVPYAKRLTASVAEVIARMP</sequence>
<evidence type="ECO:0000256" key="2">
    <source>
        <dbReference type="ARBA" id="ARBA00022723"/>
    </source>
</evidence>
<comment type="caution">
    <text evidence="5">The sequence shown here is derived from an EMBL/GenBank/DDBJ whole genome shotgun (WGS) entry which is preliminary data.</text>
</comment>
<dbReference type="InterPro" id="IPR002933">
    <property type="entry name" value="Peptidase_M20"/>
</dbReference>
<feature type="domain" description="Peptidase M20 dimerisation" evidence="4">
    <location>
        <begin position="215"/>
        <end position="382"/>
    </location>
</feature>
<dbReference type="Proteomes" id="UP001501627">
    <property type="component" value="Unassembled WGS sequence"/>
</dbReference>
<protein>
    <submittedName>
        <fullName evidence="5">M20 family metallopeptidase</fullName>
    </submittedName>
</protein>
<organism evidence="5 6">
    <name type="scientific">Comamonas faecalis</name>
    <dbReference type="NCBI Taxonomy" id="1387849"/>
    <lineage>
        <taxon>Bacteria</taxon>
        <taxon>Pseudomonadati</taxon>
        <taxon>Pseudomonadota</taxon>
        <taxon>Betaproteobacteria</taxon>
        <taxon>Burkholderiales</taxon>
        <taxon>Comamonadaceae</taxon>
        <taxon>Comamonas</taxon>
    </lineage>
</organism>
<dbReference type="InterPro" id="IPR051458">
    <property type="entry name" value="Cyt/Met_Dipeptidase"/>
</dbReference>
<dbReference type="Pfam" id="PF07687">
    <property type="entry name" value="M20_dimer"/>
    <property type="match status" value="1"/>
</dbReference>
<dbReference type="EMBL" id="BAABBP010000003">
    <property type="protein sequence ID" value="GAA3984552.1"/>
    <property type="molecule type" value="Genomic_DNA"/>
</dbReference>